<keyword evidence="2" id="KW-1185">Reference proteome</keyword>
<gene>
    <name evidence="1" type="ORF">SPAPADRAFT_60942</name>
</gene>
<dbReference type="Proteomes" id="UP000000709">
    <property type="component" value="Unassembled WGS sequence"/>
</dbReference>
<dbReference type="OMA" id="WWRQLIA"/>
<dbReference type="EMBL" id="GL996501">
    <property type="protein sequence ID" value="EGW33608.1"/>
    <property type="molecule type" value="Genomic_DNA"/>
</dbReference>
<dbReference type="Pfam" id="PF00702">
    <property type="entry name" value="Hydrolase"/>
    <property type="match status" value="1"/>
</dbReference>
<dbReference type="InParanoid" id="G3AKK3"/>
<evidence type="ECO:0000313" key="2">
    <source>
        <dbReference type="Proteomes" id="UP000000709"/>
    </source>
</evidence>
<dbReference type="RefSeq" id="XP_007375123.1">
    <property type="nucleotide sequence ID" value="XM_007375061.1"/>
</dbReference>
<protein>
    <submittedName>
        <fullName evidence="1">Uncharacterized protein</fullName>
    </submittedName>
</protein>
<dbReference type="InterPro" id="IPR023214">
    <property type="entry name" value="HAD_sf"/>
</dbReference>
<dbReference type="GO" id="GO:0005634">
    <property type="term" value="C:nucleus"/>
    <property type="evidence" value="ECO:0007669"/>
    <property type="project" value="TreeGrafter"/>
</dbReference>
<dbReference type="SUPFAM" id="SSF56784">
    <property type="entry name" value="HAD-like"/>
    <property type="match status" value="1"/>
</dbReference>
<dbReference type="PANTHER" id="PTHR46191:SF2">
    <property type="entry name" value="HALOACID DEHALOGENASE-LIKE HYDROLASE DOMAIN-CONTAINING PROTEIN 3"/>
    <property type="match status" value="1"/>
</dbReference>
<sequence length="307" mass="36031">MSSPPLSLQRICVIRLDQKSNAKVSSKKGIDMPMLNKTIIRTITTSYIIPQYPRPNFISFDLFDTLYTPKQSVPLTYYKIATDEFNIRHKSLEAINKELPIVYNEVFMEYPNYGKGVLKSWDCWWRELIIRLFQLERNDQKTQALCDRLIQFYSGEAYRVYDDVIPTLDILTRNNVKLVITSNSDYRVFEILKYLNLIDYFNHEDIFLSYDVGYVKPSIDFFNVVVETMYKQQYGKDAGIPDKTYRNNCFHIGDSHDKDFIGCIASGWNGIYLQRDENSYNEDLISMTNDDRMIISNLTCLPTVFQL</sequence>
<dbReference type="eggNOG" id="KOG3085">
    <property type="taxonomic scope" value="Eukaryota"/>
</dbReference>
<dbReference type="GeneID" id="18873649"/>
<dbReference type="OrthoDB" id="444127at2759"/>
<dbReference type="InterPro" id="IPR044924">
    <property type="entry name" value="HAD-SF_hydro_IA_REG-2-like_cap"/>
</dbReference>
<dbReference type="InterPro" id="IPR036412">
    <property type="entry name" value="HAD-like_sf"/>
</dbReference>
<dbReference type="Gene3D" id="3.40.50.1000">
    <property type="entry name" value="HAD superfamily/HAD-like"/>
    <property type="match status" value="1"/>
</dbReference>
<organism evidence="2">
    <name type="scientific">Spathaspora passalidarum (strain NRRL Y-27907 / 11-Y1)</name>
    <dbReference type="NCBI Taxonomy" id="619300"/>
    <lineage>
        <taxon>Eukaryota</taxon>
        <taxon>Fungi</taxon>
        <taxon>Dikarya</taxon>
        <taxon>Ascomycota</taxon>
        <taxon>Saccharomycotina</taxon>
        <taxon>Pichiomycetes</taxon>
        <taxon>Debaryomycetaceae</taxon>
        <taxon>Spathaspora</taxon>
    </lineage>
</organism>
<dbReference type="HOGENOM" id="CLU_045011_8_0_1"/>
<dbReference type="PANTHER" id="PTHR46191">
    <property type="match status" value="1"/>
</dbReference>
<dbReference type="InterPro" id="IPR051828">
    <property type="entry name" value="HAD-like_hydrolase_domain"/>
</dbReference>
<name>G3AKK3_SPAPN</name>
<dbReference type="STRING" id="619300.G3AKK3"/>
<dbReference type="Gene3D" id="1.10.150.720">
    <property type="entry name" value="Haloacid dehalogenase-like hydrolase"/>
    <property type="match status" value="1"/>
</dbReference>
<reference evidence="1 2" key="1">
    <citation type="journal article" date="2011" name="Proc. Natl. Acad. Sci. U.S.A.">
        <title>Comparative genomics of xylose-fermenting fungi for enhanced biofuel production.</title>
        <authorList>
            <person name="Wohlbach D.J."/>
            <person name="Kuo A."/>
            <person name="Sato T.K."/>
            <person name="Potts K.M."/>
            <person name="Salamov A.A."/>
            <person name="LaButti K.M."/>
            <person name="Sun H."/>
            <person name="Clum A."/>
            <person name="Pangilinan J.L."/>
            <person name="Lindquist E.A."/>
            <person name="Lucas S."/>
            <person name="Lapidus A."/>
            <person name="Jin M."/>
            <person name="Gunawan C."/>
            <person name="Balan V."/>
            <person name="Dale B.E."/>
            <person name="Jeffries T.W."/>
            <person name="Zinkel R."/>
            <person name="Barry K.W."/>
            <person name="Grigoriev I.V."/>
            <person name="Gasch A.P."/>
        </authorList>
    </citation>
    <scope>NUCLEOTIDE SEQUENCE [LARGE SCALE GENOMIC DNA]</scope>
    <source>
        <strain evidence="2">NRRL Y-27907 / 11-Y1</strain>
    </source>
</reference>
<dbReference type="KEGG" id="spaa:SPAPADRAFT_60942"/>
<dbReference type="AlphaFoldDB" id="G3AKK3"/>
<proteinExistence type="predicted"/>
<dbReference type="FunCoup" id="G3AKK3">
    <property type="interactions" value="156"/>
</dbReference>
<accession>G3AKK3</accession>
<evidence type="ECO:0000313" key="1">
    <source>
        <dbReference type="EMBL" id="EGW33608.1"/>
    </source>
</evidence>